<sequence length="140" mass="16184">MSEIKMSFDSKVTFIKLPDEKLTKRLEVKSKVKNIAKDTTNKMKVFFNHPLVKVSSNGTFSNIYLDTAFYESQGVYEVEIYCKHCGASVKRSFAEMERKLNALNNGAPVEEASILHVTYPYHCVCELETRTPSFYQFNYR</sequence>
<proteinExistence type="predicted"/>
<protein>
    <submittedName>
        <fullName evidence="1">Uncharacterized protein</fullName>
    </submittedName>
</protein>
<dbReference type="AlphaFoldDB" id="A0A433RVI6"/>
<gene>
    <name evidence="1" type="ORF">QI30_06935</name>
</gene>
<dbReference type="OrthoDB" id="2455134at2"/>
<dbReference type="Proteomes" id="UP000288623">
    <property type="component" value="Unassembled WGS sequence"/>
</dbReference>
<evidence type="ECO:0000313" key="2">
    <source>
        <dbReference type="Proteomes" id="UP000288623"/>
    </source>
</evidence>
<reference evidence="1 2" key="1">
    <citation type="submission" date="2014-11" db="EMBL/GenBank/DDBJ databases">
        <title>Genome sequence and analysis of novel Kurthia sp.</title>
        <authorList>
            <person name="Lawson J.N."/>
            <person name="Gonzalez J.E."/>
            <person name="Rinauldi L."/>
            <person name="Xuan Z."/>
            <person name="Firman A."/>
            <person name="Shaddox L."/>
            <person name="Trudeau A."/>
            <person name="Shah S."/>
            <person name="Reiman D."/>
        </authorList>
    </citation>
    <scope>NUCLEOTIDE SEQUENCE [LARGE SCALE GENOMIC DNA]</scope>
    <source>
        <strain evidence="1 2">3B1D</strain>
    </source>
</reference>
<evidence type="ECO:0000313" key="1">
    <source>
        <dbReference type="EMBL" id="RUS57307.1"/>
    </source>
</evidence>
<comment type="caution">
    <text evidence="1">The sequence shown here is derived from an EMBL/GenBank/DDBJ whole genome shotgun (WGS) entry which is preliminary data.</text>
</comment>
<keyword evidence="2" id="KW-1185">Reference proteome</keyword>
<organism evidence="1 2">
    <name type="scientific">Candidatus Kurthia intestinigallinarum</name>
    <dbReference type="NCBI Taxonomy" id="1562256"/>
    <lineage>
        <taxon>Bacteria</taxon>
        <taxon>Bacillati</taxon>
        <taxon>Bacillota</taxon>
        <taxon>Bacilli</taxon>
        <taxon>Bacillales</taxon>
        <taxon>Caryophanaceae</taxon>
        <taxon>Kurthia</taxon>
    </lineage>
</organism>
<dbReference type="RefSeq" id="WP_126990208.1">
    <property type="nucleotide sequence ID" value="NZ_JTFC01000026.1"/>
</dbReference>
<accession>A0A433RVI6</accession>
<name>A0A433RVI6_9BACL</name>
<dbReference type="EMBL" id="JTFC01000026">
    <property type="protein sequence ID" value="RUS57307.1"/>
    <property type="molecule type" value="Genomic_DNA"/>
</dbReference>